<dbReference type="AlphaFoldDB" id="K6XHG0"/>
<dbReference type="PROSITE" id="PS00974">
    <property type="entry name" value="MANNITOL_DHGENASE"/>
    <property type="match status" value="1"/>
</dbReference>
<evidence type="ECO:0000256" key="2">
    <source>
        <dbReference type="ARBA" id="ARBA00023027"/>
    </source>
</evidence>
<dbReference type="Pfam" id="PF08125">
    <property type="entry name" value="Mannitol_dh_C"/>
    <property type="match status" value="1"/>
</dbReference>
<dbReference type="InterPro" id="IPR013328">
    <property type="entry name" value="6PGD_dom2"/>
</dbReference>
<dbReference type="InterPro" id="IPR013118">
    <property type="entry name" value="Mannitol_DH_C"/>
</dbReference>
<name>K6XHG0_9ALTE</name>
<dbReference type="InterPro" id="IPR029056">
    <property type="entry name" value="Ribokinase-like"/>
</dbReference>
<keyword evidence="7" id="KW-1185">Reference proteome</keyword>
<dbReference type="Pfam" id="PF00294">
    <property type="entry name" value="PfkB"/>
    <property type="match status" value="1"/>
</dbReference>
<evidence type="ECO:0000259" key="5">
    <source>
        <dbReference type="Pfam" id="PF08125"/>
    </source>
</evidence>
<dbReference type="PRINTS" id="PR00084">
    <property type="entry name" value="MTLDHDRGNASE"/>
</dbReference>
<dbReference type="Gene3D" id="3.40.50.720">
    <property type="entry name" value="NAD(P)-binding Rossmann-like Domain"/>
    <property type="match status" value="1"/>
</dbReference>
<dbReference type="InterPro" id="IPR011611">
    <property type="entry name" value="PfkB_dom"/>
</dbReference>
<comment type="caution">
    <text evidence="6">The sequence shown here is derived from an EMBL/GenBank/DDBJ whole genome shotgun (WGS) entry which is preliminary data.</text>
</comment>
<reference evidence="6 7" key="1">
    <citation type="journal article" date="2017" name="Antonie Van Leeuwenhoek">
        <title>Rhizobium rhizosphaerae sp. nov., a novel species isolated from rice rhizosphere.</title>
        <authorList>
            <person name="Zhao J.J."/>
            <person name="Zhang J."/>
            <person name="Zhang R.J."/>
            <person name="Zhang C.W."/>
            <person name="Yin H.Q."/>
            <person name="Zhang X.X."/>
        </authorList>
    </citation>
    <scope>NUCLEOTIDE SEQUENCE [LARGE SCALE GENOMIC DNA]</scope>
    <source>
        <strain evidence="6 7">BSs20135</strain>
    </source>
</reference>
<feature type="domain" description="Carbohydrate kinase PfkB" evidence="3">
    <location>
        <begin position="254"/>
        <end position="326"/>
    </location>
</feature>
<dbReference type="InterPro" id="IPR036291">
    <property type="entry name" value="NAD(P)-bd_dom_sf"/>
</dbReference>
<dbReference type="SUPFAM" id="SSF53613">
    <property type="entry name" value="Ribokinase-like"/>
    <property type="match status" value="1"/>
</dbReference>
<dbReference type="InterPro" id="IPR013131">
    <property type="entry name" value="Mannitol_DH_N"/>
</dbReference>
<evidence type="ECO:0000313" key="6">
    <source>
        <dbReference type="EMBL" id="GAC20099.1"/>
    </source>
</evidence>
<dbReference type="Proteomes" id="UP000006327">
    <property type="component" value="Unassembled WGS sequence"/>
</dbReference>
<dbReference type="InterPro" id="IPR050988">
    <property type="entry name" value="Mannitol_DH/Oxidoreductase"/>
</dbReference>
<feature type="domain" description="Mannitol dehydrogenase C-terminal" evidence="5">
    <location>
        <begin position="102"/>
        <end position="232"/>
    </location>
</feature>
<dbReference type="GO" id="GO:0019594">
    <property type="term" value="P:mannitol metabolic process"/>
    <property type="evidence" value="ECO:0007669"/>
    <property type="project" value="InterPro"/>
</dbReference>
<dbReference type="Pfam" id="PF01232">
    <property type="entry name" value="Mannitol_dh"/>
    <property type="match status" value="1"/>
</dbReference>
<evidence type="ECO:0000313" key="7">
    <source>
        <dbReference type="Proteomes" id="UP000006327"/>
    </source>
</evidence>
<keyword evidence="1 6" id="KW-0560">Oxidoreductase</keyword>
<proteinExistence type="predicted"/>
<dbReference type="InterPro" id="IPR023027">
    <property type="entry name" value="Mannitol_DH_CS"/>
</dbReference>
<evidence type="ECO:0000259" key="4">
    <source>
        <dbReference type="Pfam" id="PF01232"/>
    </source>
</evidence>
<dbReference type="SUPFAM" id="SSF48179">
    <property type="entry name" value="6-phosphogluconate dehydrogenase C-terminal domain-like"/>
    <property type="match status" value="1"/>
</dbReference>
<dbReference type="eggNOG" id="COG0524">
    <property type="taxonomic scope" value="Bacteria"/>
</dbReference>
<dbReference type="GO" id="GO:0050086">
    <property type="term" value="F:mannitol 2-dehydrogenase activity"/>
    <property type="evidence" value="ECO:0007669"/>
    <property type="project" value="UniProtKB-EC"/>
</dbReference>
<dbReference type="PANTHER" id="PTHR43362">
    <property type="entry name" value="MANNITOL DEHYDROGENASE DSF1-RELATED"/>
    <property type="match status" value="1"/>
</dbReference>
<protein>
    <submittedName>
        <fullName evidence="6">Mannitol 2-dehydrogenase</fullName>
        <ecNumber evidence="6">1.1.1.67</ecNumber>
    </submittedName>
</protein>
<evidence type="ECO:0000256" key="1">
    <source>
        <dbReference type="ARBA" id="ARBA00023002"/>
    </source>
</evidence>
<gene>
    <name evidence="6" type="primary">mtlK</name>
    <name evidence="6" type="ORF">GARC_3140</name>
</gene>
<dbReference type="EC" id="1.1.1.67" evidence="6"/>
<dbReference type="EMBL" id="BAEO01000047">
    <property type="protein sequence ID" value="GAC20099.1"/>
    <property type="molecule type" value="Genomic_DNA"/>
</dbReference>
<sequence length="341" mass="38104">MQSCDNIQHNGAVTRKMLLTFAKQQDPQLSQWIVRHVEFPNAMVDRIPPVTTKADIDHVEQTFGLKDEWPITCESFSQWVIEDNFSNGRPNWDLAGAQFVTDVTPYEKTKIRLLNAGHSALGLLGSIHGYATIDETVFDKDFSEYLRAFMDLKVTPLLDKLDGIDLNHYKDTLIERFSNPNIKDSMARICSESSAKLPKFLITTIHENLAADRDCSLAALVIATWCLYSDKQIMKITLEQNLEFIAAKTNTPYMCVTKGSHGALLKINDKNYYNSGYLIKVLDTVGAGDSFLGSLIYQLCTSTNAQYAVDFACAVGAMVAQHNGATPELFIADIEQFINPV</sequence>
<dbReference type="PANTHER" id="PTHR43362:SF1">
    <property type="entry name" value="MANNITOL DEHYDROGENASE 2-RELATED"/>
    <property type="match status" value="1"/>
</dbReference>
<accession>K6XHG0</accession>
<dbReference type="STRING" id="493475.GARC_3140"/>
<evidence type="ECO:0000259" key="3">
    <source>
        <dbReference type="Pfam" id="PF00294"/>
    </source>
</evidence>
<keyword evidence="2" id="KW-0520">NAD</keyword>
<dbReference type="eggNOG" id="COG0246">
    <property type="taxonomic scope" value="Bacteria"/>
</dbReference>
<dbReference type="InterPro" id="IPR008927">
    <property type="entry name" value="6-PGluconate_DH-like_C_sf"/>
</dbReference>
<organism evidence="6 7">
    <name type="scientific">Paraglaciecola arctica BSs20135</name>
    <dbReference type="NCBI Taxonomy" id="493475"/>
    <lineage>
        <taxon>Bacteria</taxon>
        <taxon>Pseudomonadati</taxon>
        <taxon>Pseudomonadota</taxon>
        <taxon>Gammaproteobacteria</taxon>
        <taxon>Alteromonadales</taxon>
        <taxon>Alteromonadaceae</taxon>
        <taxon>Paraglaciecola</taxon>
    </lineage>
</organism>
<feature type="domain" description="Mannitol dehydrogenase N-terminal" evidence="4">
    <location>
        <begin position="3"/>
        <end position="93"/>
    </location>
</feature>
<dbReference type="Gene3D" id="1.10.1040.10">
    <property type="entry name" value="N-(1-d-carboxylethyl)-l-norvaline Dehydrogenase, domain 2"/>
    <property type="match status" value="1"/>
</dbReference>
<dbReference type="SUPFAM" id="SSF51735">
    <property type="entry name" value="NAD(P)-binding Rossmann-fold domains"/>
    <property type="match status" value="1"/>
</dbReference>
<dbReference type="InterPro" id="IPR000669">
    <property type="entry name" value="Mannitol_DH"/>
</dbReference>